<feature type="domain" description="SWIRM" evidence="9">
    <location>
        <begin position="86"/>
        <end position="183"/>
    </location>
</feature>
<feature type="compositionally biased region" description="Low complexity" evidence="7">
    <location>
        <begin position="620"/>
        <end position="633"/>
    </location>
</feature>
<proteinExistence type="inferred from homology"/>
<dbReference type="Gene3D" id="1.10.10.60">
    <property type="entry name" value="Homeodomain-like"/>
    <property type="match status" value="1"/>
</dbReference>
<dbReference type="AlphaFoldDB" id="A0A0K0F0T9"/>
<accession>A0A0K0F0T9</accession>
<keyword evidence="4" id="KW-0804">Transcription</keyword>
<evidence type="ECO:0000256" key="6">
    <source>
        <dbReference type="ARBA" id="ARBA00049655"/>
    </source>
</evidence>
<dbReference type="InterPro" id="IPR009057">
    <property type="entry name" value="Homeodomain-like_sf"/>
</dbReference>
<dbReference type="GO" id="GO:0042393">
    <property type="term" value="F:histone binding"/>
    <property type="evidence" value="ECO:0007669"/>
    <property type="project" value="TreeGrafter"/>
</dbReference>
<dbReference type="SMART" id="SM00717">
    <property type="entry name" value="SANT"/>
    <property type="match status" value="1"/>
</dbReference>
<feature type="compositionally biased region" description="Pro residues" evidence="7">
    <location>
        <begin position="764"/>
        <end position="775"/>
    </location>
</feature>
<keyword evidence="5" id="KW-0539">Nucleus</keyword>
<evidence type="ECO:0000313" key="11">
    <source>
        <dbReference type="Proteomes" id="UP000035680"/>
    </source>
</evidence>
<dbReference type="Pfam" id="PF16495">
    <property type="entry name" value="SWIRM-assoc_1"/>
    <property type="match status" value="1"/>
</dbReference>
<evidence type="ECO:0000256" key="1">
    <source>
        <dbReference type="ARBA" id="ARBA00004123"/>
    </source>
</evidence>
<evidence type="ECO:0000256" key="7">
    <source>
        <dbReference type="SAM" id="MobiDB-lite"/>
    </source>
</evidence>
<dbReference type="PROSITE" id="PS51293">
    <property type="entry name" value="SANT"/>
    <property type="match status" value="1"/>
</dbReference>
<dbReference type="WBParaSite" id="SVE_0240600.1">
    <property type="protein sequence ID" value="SVE_0240600.1"/>
    <property type="gene ID" value="SVE_0240600"/>
</dbReference>
<reference evidence="12" key="2">
    <citation type="submission" date="2015-08" db="UniProtKB">
        <authorList>
            <consortium name="WormBaseParasite"/>
        </authorList>
    </citation>
    <scope>IDENTIFICATION</scope>
</reference>
<dbReference type="PANTHER" id="PTHR12802">
    <property type="entry name" value="SWI/SNF COMPLEX-RELATED"/>
    <property type="match status" value="1"/>
</dbReference>
<feature type="compositionally biased region" description="Pro residues" evidence="7">
    <location>
        <begin position="729"/>
        <end position="740"/>
    </location>
</feature>
<dbReference type="InterPro" id="IPR032448">
    <property type="entry name" value="SWIRM-assoc"/>
</dbReference>
<sequence>MRKSGIKRRLQENGSEIMEDDEDSRNSHGVVPVNVPAGKEKDSEFQPSKNSKLTNLDDEVLVNGIVKDPVKADNSQAQAVEQTHYIIVPSYASWFDYNSIHINEKKGLPEFFNGLNKSKTPEVYLYYRNFIVDTYRLNPFEYLSATACRRNLSGDVCAILRVHQFLEQWGLINYQVASESRPTPVVPPSTAHFMVLADTPMGIQPLSRPGNSIKKEEVVETPAEKTNKETDEAEVDENVPLHRRPKTFVSSLKTDQYIKAIANMKAKGALPGKEWTDQETLLLLEGLELYRDDWNKVADHVSTRSQYECILKFLQLPIKDSFLDDAKDFDSVLNSENGPLPFSQAGNPVMSTVAFLASMVDPRIAQAAAKAALEQYSKVKEEIPPVIEEAHKRNVAQHYADTGKLNASIGLDAIIPGSENKEVEAMETGEEDAVTELAKEAKKLSDETISTAAAAALGAAAAKSKQLAVVEERKMKSLVGQIVELQIKKLDCKMKCFEELENIIDKERELLELQQTQLLVERQQFHADQMRYLDSRARMDAQQQLVTEGKIPAQLPPGFEVSGPPPPTQTIIAPPPTTISKSETETSIKSETSNENVSSQVQRQIQQPVQQQQQPPPPMQNQMQQQQMTQQQQLPPPPQQQQQPQQQIPPVQSHQPPPVGPPQQMMQQPASYPPPQQPGQYPPMQQQYPPQHASQPPYQHGYPPQQPYGGQPQGHYQQPQQPGYYSTQPAPPRQPYPQQYPPMQSYPGGHYQQPQQPGYYSTQPAPPRQPYPQQYPPMQSYPGTSSTTTTLSTAVSTNAILSRTTSTRISPTTERQATVCSTTTSRSDVGYRSTNGISTLTFILLQKKSSIFFFYFFYK</sequence>
<dbReference type="InterPro" id="IPR036388">
    <property type="entry name" value="WH-like_DNA-bd_sf"/>
</dbReference>
<feature type="region of interest" description="Disordered" evidence="7">
    <location>
        <begin position="1"/>
        <end position="51"/>
    </location>
</feature>
<feature type="compositionally biased region" description="Pro residues" evidence="7">
    <location>
        <begin position="563"/>
        <end position="577"/>
    </location>
</feature>
<name>A0A0K0F0T9_STRVS</name>
<feature type="compositionally biased region" description="Low complexity" evidence="7">
    <location>
        <begin position="682"/>
        <end position="725"/>
    </location>
</feature>
<feature type="compositionally biased region" description="Low complexity" evidence="7">
    <location>
        <begin position="640"/>
        <end position="654"/>
    </location>
</feature>
<dbReference type="Proteomes" id="UP000035680">
    <property type="component" value="Unassembled WGS sequence"/>
</dbReference>
<evidence type="ECO:0000256" key="4">
    <source>
        <dbReference type="ARBA" id="ARBA00023163"/>
    </source>
</evidence>
<evidence type="ECO:0000259" key="9">
    <source>
        <dbReference type="PROSITE" id="PS50934"/>
    </source>
</evidence>
<evidence type="ECO:0000259" key="8">
    <source>
        <dbReference type="PROSITE" id="PS50090"/>
    </source>
</evidence>
<dbReference type="Pfam" id="PF00249">
    <property type="entry name" value="Myb_DNA-binding"/>
    <property type="match status" value="1"/>
</dbReference>
<evidence type="ECO:0000259" key="10">
    <source>
        <dbReference type="PROSITE" id="PS51293"/>
    </source>
</evidence>
<dbReference type="InterPro" id="IPR032451">
    <property type="entry name" value="SMARCC_C"/>
</dbReference>
<comment type="subcellular location">
    <subcellularLocation>
        <location evidence="1">Nucleus</location>
    </subcellularLocation>
</comment>
<feature type="domain" description="Myb-like" evidence="8">
    <location>
        <begin position="275"/>
        <end position="317"/>
    </location>
</feature>
<feature type="compositionally biased region" description="Low complexity" evidence="7">
    <location>
        <begin position="589"/>
        <end position="613"/>
    </location>
</feature>
<dbReference type="GO" id="GO:0003677">
    <property type="term" value="F:DNA binding"/>
    <property type="evidence" value="ECO:0007669"/>
    <property type="project" value="UniProtKB-KW"/>
</dbReference>
<keyword evidence="3" id="KW-0238">DNA-binding</keyword>
<organism evidence="11 12">
    <name type="scientific">Strongyloides venezuelensis</name>
    <name type="common">Threadworm</name>
    <dbReference type="NCBI Taxonomy" id="75913"/>
    <lineage>
        <taxon>Eukaryota</taxon>
        <taxon>Metazoa</taxon>
        <taxon>Ecdysozoa</taxon>
        <taxon>Nematoda</taxon>
        <taxon>Chromadorea</taxon>
        <taxon>Rhabditida</taxon>
        <taxon>Tylenchina</taxon>
        <taxon>Panagrolaimomorpha</taxon>
        <taxon>Strongyloidoidea</taxon>
        <taxon>Strongyloididae</taxon>
        <taxon>Strongyloides</taxon>
    </lineage>
</organism>
<dbReference type="SUPFAM" id="SSF46689">
    <property type="entry name" value="Homeodomain-like"/>
    <property type="match status" value="2"/>
</dbReference>
<dbReference type="Pfam" id="PF04433">
    <property type="entry name" value="SWIRM"/>
    <property type="match status" value="1"/>
</dbReference>
<dbReference type="Pfam" id="PF16498">
    <property type="entry name" value="SWIRM-assoc_3"/>
    <property type="match status" value="1"/>
</dbReference>
<dbReference type="PANTHER" id="PTHR12802:SF41">
    <property type="entry name" value="BRAHMA ASSOCIATED PROTEIN 155 KDA"/>
    <property type="match status" value="1"/>
</dbReference>
<dbReference type="PROSITE" id="PS50090">
    <property type="entry name" value="MYB_LIKE"/>
    <property type="match status" value="1"/>
</dbReference>
<evidence type="ECO:0000256" key="5">
    <source>
        <dbReference type="ARBA" id="ARBA00023242"/>
    </source>
</evidence>
<dbReference type="GO" id="GO:0016514">
    <property type="term" value="C:SWI/SNF complex"/>
    <property type="evidence" value="ECO:0007669"/>
    <property type="project" value="TreeGrafter"/>
</dbReference>
<feature type="region of interest" description="Disordered" evidence="7">
    <location>
        <begin position="551"/>
        <end position="816"/>
    </location>
</feature>
<dbReference type="FunFam" id="1.10.10.60:FF:000014">
    <property type="entry name" value="SWI/SNF complex subunit SMARCC2 isoform C"/>
    <property type="match status" value="1"/>
</dbReference>
<keyword evidence="11" id="KW-1185">Reference proteome</keyword>
<evidence type="ECO:0000313" key="12">
    <source>
        <dbReference type="WBParaSite" id="SVE_0240600.1"/>
    </source>
</evidence>
<dbReference type="STRING" id="75913.A0A0K0F0T9"/>
<dbReference type="PROSITE" id="PS50934">
    <property type="entry name" value="SWIRM"/>
    <property type="match status" value="1"/>
</dbReference>
<feature type="compositionally biased region" description="Pro residues" evidence="7">
    <location>
        <begin position="671"/>
        <end position="681"/>
    </location>
</feature>
<keyword evidence="2" id="KW-0805">Transcription regulation</keyword>
<dbReference type="InterPro" id="IPR017884">
    <property type="entry name" value="SANT_dom"/>
</dbReference>
<feature type="compositionally biased region" description="Low complexity" evidence="7">
    <location>
        <begin position="776"/>
        <end position="815"/>
    </location>
</feature>
<reference evidence="11" key="1">
    <citation type="submission" date="2014-07" db="EMBL/GenBank/DDBJ databases">
        <authorList>
            <person name="Martin A.A"/>
            <person name="De Silva N."/>
        </authorList>
    </citation>
    <scope>NUCLEOTIDE SEQUENCE</scope>
</reference>
<evidence type="ECO:0000256" key="2">
    <source>
        <dbReference type="ARBA" id="ARBA00023015"/>
    </source>
</evidence>
<comment type="similarity">
    <text evidence="6">Belongs to the SMARCC family.</text>
</comment>
<dbReference type="InterPro" id="IPR007526">
    <property type="entry name" value="SWIRM"/>
</dbReference>
<evidence type="ECO:0000256" key="3">
    <source>
        <dbReference type="ARBA" id="ARBA00023125"/>
    </source>
</evidence>
<protein>
    <submittedName>
        <fullName evidence="12">SWI/SNF complex subunit SMARCC2</fullName>
    </submittedName>
</protein>
<dbReference type="Gene3D" id="1.10.10.10">
    <property type="entry name" value="Winged helix-like DNA-binding domain superfamily/Winged helix DNA-binding domain"/>
    <property type="match status" value="1"/>
</dbReference>
<dbReference type="FunFam" id="1.10.10.10:FF:000020">
    <property type="entry name" value="SWI/SNF complex subunit SMARCC2 isoform c"/>
    <property type="match status" value="1"/>
</dbReference>
<feature type="compositionally biased region" description="Low complexity" evidence="7">
    <location>
        <begin position="741"/>
        <end position="763"/>
    </location>
</feature>
<dbReference type="InterPro" id="IPR001005">
    <property type="entry name" value="SANT/Myb"/>
</dbReference>
<feature type="domain" description="SANT" evidence="10">
    <location>
        <begin position="270"/>
        <end position="321"/>
    </location>
</feature>
<dbReference type="GO" id="GO:0045893">
    <property type="term" value="P:positive regulation of DNA-templated transcription"/>
    <property type="evidence" value="ECO:0007669"/>
    <property type="project" value="TreeGrafter"/>
</dbReference>